<keyword evidence="2" id="KW-1185">Reference proteome</keyword>
<gene>
    <name evidence="1" type="ORF">SAMN05660493_00794</name>
</gene>
<dbReference type="EMBL" id="FTPU01000006">
    <property type="protein sequence ID" value="SIT96122.1"/>
    <property type="molecule type" value="Genomic_DNA"/>
</dbReference>
<dbReference type="OrthoDB" id="1082405at2"/>
<dbReference type="RefSeq" id="WP_076782181.1">
    <property type="nucleotide sequence ID" value="NZ_FTPU01000006.1"/>
</dbReference>
<sequence length="134" mass="15847">MVNVGDVLYLFVEDTDPPKKKYFFVLGVTEDEISLASFFVNSEINFNVNRNAVLVKYNIELNPVDYPFLHYTSYLDCTKMVIRDKREYDEIVKNRPEAVVYQLLPEQLEFFRQVIREVPTIKGKIVKKFGFYDD</sequence>
<organism evidence="1 2">
    <name type="scientific">Epilithonimonas bovis DSM 19482</name>
    <dbReference type="NCBI Taxonomy" id="1121284"/>
    <lineage>
        <taxon>Bacteria</taxon>
        <taxon>Pseudomonadati</taxon>
        <taxon>Bacteroidota</taxon>
        <taxon>Flavobacteriia</taxon>
        <taxon>Flavobacteriales</taxon>
        <taxon>Weeksellaceae</taxon>
        <taxon>Chryseobacterium group</taxon>
        <taxon>Epilithonimonas</taxon>
    </lineage>
</organism>
<dbReference type="AlphaFoldDB" id="A0A1U7PVY7"/>
<accession>A0A1U7PVY7</accession>
<reference evidence="2" key="1">
    <citation type="submission" date="2016-10" db="EMBL/GenBank/DDBJ databases">
        <authorList>
            <person name="Varghese N."/>
            <person name="Submissions S."/>
        </authorList>
    </citation>
    <scope>NUCLEOTIDE SEQUENCE [LARGE SCALE GENOMIC DNA]</scope>
    <source>
        <strain evidence="2">DSM 19482</strain>
    </source>
</reference>
<dbReference type="Proteomes" id="UP000187261">
    <property type="component" value="Unassembled WGS sequence"/>
</dbReference>
<protein>
    <submittedName>
        <fullName evidence="1">Uncharacterized protein</fullName>
    </submittedName>
</protein>
<evidence type="ECO:0000313" key="1">
    <source>
        <dbReference type="EMBL" id="SIT96122.1"/>
    </source>
</evidence>
<proteinExistence type="predicted"/>
<name>A0A1U7PVY7_9FLAO</name>
<evidence type="ECO:0000313" key="2">
    <source>
        <dbReference type="Proteomes" id="UP000187261"/>
    </source>
</evidence>